<keyword evidence="1" id="KW-0472">Membrane</keyword>
<evidence type="ECO:0000256" key="1">
    <source>
        <dbReference type="SAM" id="Phobius"/>
    </source>
</evidence>
<name>A0AB38ZMB3_9VIRU</name>
<proteinExistence type="predicted"/>
<dbReference type="EMBL" id="PP130629">
    <property type="protein sequence ID" value="XAO13477.1"/>
    <property type="molecule type" value="Genomic_DNA"/>
</dbReference>
<reference evidence="2" key="1">
    <citation type="submission" date="2024-01" db="EMBL/GenBank/DDBJ databases">
        <title>Genomic and biogeographic characterisation of Mantoniella tinhauana virus 1, the first discovered Mantoniella-infecting prasinovirus.</title>
        <authorList>
            <person name="Rey Redondo E."/>
            <person name="Yung C.C.M."/>
        </authorList>
    </citation>
    <scope>NUCLEOTIDE SEQUENCE</scope>
    <source>
        <strain evidence="2">Lau Fau Shan</strain>
    </source>
</reference>
<keyword evidence="1" id="KW-0812">Transmembrane</keyword>
<protein>
    <recommendedName>
        <fullName evidence="3">Glycoprotein</fullName>
    </recommendedName>
</protein>
<evidence type="ECO:0008006" key="3">
    <source>
        <dbReference type="Google" id="ProtNLM"/>
    </source>
</evidence>
<sequence>MFYFEKRHFRTPAILDRTSHFYSMTLLFLTLLVTYPVVTSLISVCLVFIFQYKLYSFLSKDWPKYKPEPGDILLFFSHKSADVPEWVYWDGILTLHTRVPIKHVGNVLDEKYFIECRHPEFPKYDNITKSHTHGIPRLAKFKYIYDDWNTGDIMIIKTGQSISEEKREEILEKFNKKSYWEGGGCIGHFNSTQKLIDETAPNFLSVESILNHYKDAKIGRLEV</sequence>
<keyword evidence="1" id="KW-1133">Transmembrane helix</keyword>
<evidence type="ECO:0000313" key="2">
    <source>
        <dbReference type="EMBL" id="XAO13477.1"/>
    </source>
</evidence>
<organism evidence="2">
    <name type="scientific">Mantoniella tinhauana virus 1</name>
    <dbReference type="NCBI Taxonomy" id="3111543"/>
    <lineage>
        <taxon>Viruses</taxon>
    </lineage>
</organism>
<feature type="transmembrane region" description="Helical" evidence="1">
    <location>
        <begin position="21"/>
        <end position="50"/>
    </location>
</feature>
<accession>A0AB38ZMB3</accession>